<dbReference type="FunCoup" id="A0A1S3GNU2">
    <property type="interactions" value="79"/>
</dbReference>
<evidence type="ECO:0000259" key="2">
    <source>
        <dbReference type="Pfam" id="PF15552"/>
    </source>
</evidence>
<sequence>MGTHGPDGWRGAAVEIDGETDTFSYYVFRLHFSEYGASQDLAHGCVVPGATSIYRRIPDATCGCSLDSWRGEGRLRGHRRPVPLLKLPSRDSGVEMVVGDSPLATFPGLSLDSLNLEPAENSEPAAQPDRLRASRKLEQVLERAGGFPRLPGQRCSPRPPRQPEHGAPAFAARPEPTEAETKLEAGLEEAEVEGGMGPEAWACLPGRGLRYLEHLCLVLEQMARLQQLYLQLQIQRPPGDPEGEEAVALAHSSSLSPAPDNEVQGLEELLSQTKTGTEAISAPKLEMLSTSLPPLTEAPVESVHTFPPSHKHKDLSHWDKVKVLLNRIRWRSSRHPEPAVFPDGYGPRIESKDLPEIPPCCPHQKTFMPSLMVKKSRAKNLSVC</sequence>
<protein>
    <submittedName>
        <fullName evidence="4">Uncharacterized protein C8orf58 homolog</fullName>
    </submittedName>
</protein>
<dbReference type="InterPro" id="IPR027958">
    <property type="entry name" value="DUF4657"/>
</dbReference>
<accession>A0A1S3GNU2</accession>
<dbReference type="CTD" id="120497151"/>
<dbReference type="PANTHER" id="PTHR37336">
    <property type="entry name" value="SIMILAR TO 9930012K11RIK PROTEIN"/>
    <property type="match status" value="1"/>
</dbReference>
<keyword evidence="3" id="KW-1185">Reference proteome</keyword>
<gene>
    <name evidence="4" type="primary">LOC105999442</name>
</gene>
<dbReference type="Pfam" id="PF15552">
    <property type="entry name" value="DUF4657"/>
    <property type="match status" value="1"/>
</dbReference>
<dbReference type="AlphaFoldDB" id="A0A1S3GNU2"/>
<dbReference type="OrthoDB" id="9943553at2759"/>
<feature type="region of interest" description="Disordered" evidence="1">
    <location>
        <begin position="146"/>
        <end position="175"/>
    </location>
</feature>
<dbReference type="PANTHER" id="PTHR37336:SF1">
    <property type="entry name" value="SIMILAR TO 9930012K11RIK PROTEIN"/>
    <property type="match status" value="1"/>
</dbReference>
<dbReference type="Proteomes" id="UP000081671">
    <property type="component" value="Unplaced"/>
</dbReference>
<dbReference type="GeneID" id="105999442"/>
<reference evidence="4" key="1">
    <citation type="submission" date="2025-08" db="UniProtKB">
        <authorList>
            <consortium name="RefSeq"/>
        </authorList>
    </citation>
    <scope>IDENTIFICATION</scope>
    <source>
        <tissue evidence="4">Kidney</tissue>
    </source>
</reference>
<evidence type="ECO:0000256" key="1">
    <source>
        <dbReference type="SAM" id="MobiDB-lite"/>
    </source>
</evidence>
<dbReference type="KEGG" id="dord:105999442"/>
<evidence type="ECO:0000313" key="3">
    <source>
        <dbReference type="Proteomes" id="UP000081671"/>
    </source>
</evidence>
<feature type="domain" description="DUF4657" evidence="2">
    <location>
        <begin position="96"/>
        <end position="383"/>
    </location>
</feature>
<organism evidence="3 4">
    <name type="scientific">Dipodomys ordii</name>
    <name type="common">Ord's kangaroo rat</name>
    <dbReference type="NCBI Taxonomy" id="10020"/>
    <lineage>
        <taxon>Eukaryota</taxon>
        <taxon>Metazoa</taxon>
        <taxon>Chordata</taxon>
        <taxon>Craniata</taxon>
        <taxon>Vertebrata</taxon>
        <taxon>Euteleostomi</taxon>
        <taxon>Mammalia</taxon>
        <taxon>Eutheria</taxon>
        <taxon>Euarchontoglires</taxon>
        <taxon>Glires</taxon>
        <taxon>Rodentia</taxon>
        <taxon>Castorimorpha</taxon>
        <taxon>Heteromyidae</taxon>
        <taxon>Dipodomyinae</taxon>
        <taxon>Dipodomys</taxon>
    </lineage>
</organism>
<dbReference type="RefSeq" id="XP_012889919.1">
    <property type="nucleotide sequence ID" value="XM_013034465.1"/>
</dbReference>
<proteinExistence type="predicted"/>
<dbReference type="InParanoid" id="A0A1S3GNU2"/>
<evidence type="ECO:0000313" key="4">
    <source>
        <dbReference type="RefSeq" id="XP_012889919.1"/>
    </source>
</evidence>
<name>A0A1S3GNU2_DIPOR</name>